<evidence type="ECO:0000256" key="3">
    <source>
        <dbReference type="ARBA" id="ARBA00023015"/>
    </source>
</evidence>
<keyword evidence="5" id="KW-0539">Nucleus</keyword>
<keyword evidence="3" id="KW-0805">Transcription regulation</keyword>
<name>A0ABR0J6Z4_9EURO</name>
<accession>A0ABR0J6Z4</accession>
<comment type="caution">
    <text evidence="8">The sequence shown here is derived from an EMBL/GenBank/DDBJ whole genome shotgun (WGS) entry which is preliminary data.</text>
</comment>
<feature type="domain" description="Xylanolytic transcriptional activator regulatory" evidence="7">
    <location>
        <begin position="6"/>
        <end position="126"/>
    </location>
</feature>
<evidence type="ECO:0000256" key="1">
    <source>
        <dbReference type="ARBA" id="ARBA00004123"/>
    </source>
</evidence>
<dbReference type="PANTHER" id="PTHR47338:SF16">
    <property type="entry name" value="TRANSCRIPTION FACTOR, PUTATIVE (AFU_ORTHOLOGUE AFUA_2G09360)-RELATED"/>
    <property type="match status" value="1"/>
</dbReference>
<dbReference type="Proteomes" id="UP001345691">
    <property type="component" value="Unassembled WGS sequence"/>
</dbReference>
<dbReference type="InterPro" id="IPR050815">
    <property type="entry name" value="TF_fung"/>
</dbReference>
<evidence type="ECO:0000313" key="8">
    <source>
        <dbReference type="EMBL" id="KAK5057453.1"/>
    </source>
</evidence>
<proteinExistence type="predicted"/>
<gene>
    <name evidence="8" type="ORF">LTR69_007495</name>
</gene>
<comment type="subcellular location">
    <subcellularLocation>
        <location evidence="1">Nucleus</location>
    </subcellularLocation>
</comment>
<evidence type="ECO:0000259" key="7">
    <source>
        <dbReference type="Pfam" id="PF04082"/>
    </source>
</evidence>
<dbReference type="CDD" id="cd12148">
    <property type="entry name" value="fungal_TF_MHR"/>
    <property type="match status" value="1"/>
</dbReference>
<evidence type="ECO:0000256" key="6">
    <source>
        <dbReference type="SAM" id="MobiDB-lite"/>
    </source>
</evidence>
<evidence type="ECO:0000313" key="9">
    <source>
        <dbReference type="Proteomes" id="UP001345691"/>
    </source>
</evidence>
<protein>
    <recommendedName>
        <fullName evidence="7">Xylanolytic transcriptional activator regulatory domain-containing protein</fullName>
    </recommendedName>
</protein>
<feature type="compositionally biased region" description="Basic and acidic residues" evidence="6">
    <location>
        <begin position="321"/>
        <end position="330"/>
    </location>
</feature>
<dbReference type="InterPro" id="IPR007219">
    <property type="entry name" value="XnlR_reg_dom"/>
</dbReference>
<keyword evidence="4" id="KW-0804">Transcription</keyword>
<dbReference type="Pfam" id="PF04082">
    <property type="entry name" value="Fungal_trans"/>
    <property type="match status" value="1"/>
</dbReference>
<dbReference type="PANTHER" id="PTHR47338">
    <property type="entry name" value="ZN(II)2CYS6 TRANSCRIPTION FACTOR (EUROFUNG)-RELATED"/>
    <property type="match status" value="1"/>
</dbReference>
<organism evidence="8 9">
    <name type="scientific">Exophiala sideris</name>
    <dbReference type="NCBI Taxonomy" id="1016849"/>
    <lineage>
        <taxon>Eukaryota</taxon>
        <taxon>Fungi</taxon>
        <taxon>Dikarya</taxon>
        <taxon>Ascomycota</taxon>
        <taxon>Pezizomycotina</taxon>
        <taxon>Eurotiomycetes</taxon>
        <taxon>Chaetothyriomycetidae</taxon>
        <taxon>Chaetothyriales</taxon>
        <taxon>Herpotrichiellaceae</taxon>
        <taxon>Exophiala</taxon>
    </lineage>
</organism>
<reference evidence="8 9" key="1">
    <citation type="submission" date="2023-08" db="EMBL/GenBank/DDBJ databases">
        <title>Black Yeasts Isolated from many extreme environments.</title>
        <authorList>
            <person name="Coleine C."/>
            <person name="Stajich J.E."/>
            <person name="Selbmann L."/>
        </authorList>
    </citation>
    <scope>NUCLEOTIDE SEQUENCE [LARGE SCALE GENOMIC DNA]</scope>
    <source>
        <strain evidence="8 9">CCFEE 6328</strain>
    </source>
</reference>
<evidence type="ECO:0000256" key="5">
    <source>
        <dbReference type="ARBA" id="ARBA00023242"/>
    </source>
</evidence>
<keyword evidence="2" id="KW-0479">Metal-binding</keyword>
<keyword evidence="9" id="KW-1185">Reference proteome</keyword>
<evidence type="ECO:0000256" key="2">
    <source>
        <dbReference type="ARBA" id="ARBA00022723"/>
    </source>
</evidence>
<sequence>MAEIMGLNSPVSEGSALDREIRGRVWWSLYLSDMWCMCGQGLHSQLNDVQVKIELPINDETFMSLHSDQVAITGPLEIGIWAQIMTLVPLFGPIHNINLRIATGGPHTIELDQQVEQLAQKLEDWKNDLPPDAQMSQENLHQQQKRGLGGLLISIHLAYHHYSTLLYFRYLEARRPVSSTDRTCMIRCKAHASSFSSLLSLSRQLKGCDVVHPTVGHMATVSSAVLVHTLLFGDLDELESVRQELNANFEALTELAHYWPATSTMIESLVVFQDMCLLSTESTTHKMDGWMLRFLTEQSMDIAAKKMQVNSSSLNAGQEKPSSKAKDLAEQGRYQSFRHPQVLT</sequence>
<feature type="region of interest" description="Disordered" evidence="6">
    <location>
        <begin position="311"/>
        <end position="344"/>
    </location>
</feature>
<evidence type="ECO:0000256" key="4">
    <source>
        <dbReference type="ARBA" id="ARBA00023163"/>
    </source>
</evidence>
<dbReference type="EMBL" id="JAVRRF010000016">
    <property type="protein sequence ID" value="KAK5057453.1"/>
    <property type="molecule type" value="Genomic_DNA"/>
</dbReference>